<sequence>MQQDYYQTVISKPRRSGNNFQQSGTILRNDTGEPVFRVREFGNVGDEASAQKLIHEQLEKKLAELEPPADWNSKVRRVLAEFERIKHREYGLFLESQKRAKDFLVYSRKHSISDIEQDHQFEAVTSEITLSCKEHAVSSTIALVGQLLDMTEAELVDLVSASEAEYNDWMEGEELKLVDLFLLKKQIYQYIVNPTEKVKEAHESHLKRMDDKR</sequence>
<protein>
    <submittedName>
        <fullName evidence="1">Uncharacterized protein</fullName>
    </submittedName>
</protein>
<dbReference type="Proteomes" id="UP000198519">
    <property type="component" value="Unassembled WGS sequence"/>
</dbReference>
<gene>
    <name evidence="1" type="ORF">SAMN04487963_2023</name>
</gene>
<name>A0A1I4PW19_9GAMM</name>
<organism evidence="1 2">
    <name type="scientific">Marinobacter zhejiangensis</name>
    <dbReference type="NCBI Taxonomy" id="488535"/>
    <lineage>
        <taxon>Bacteria</taxon>
        <taxon>Pseudomonadati</taxon>
        <taxon>Pseudomonadota</taxon>
        <taxon>Gammaproteobacteria</taxon>
        <taxon>Pseudomonadales</taxon>
        <taxon>Marinobacteraceae</taxon>
        <taxon>Marinobacter</taxon>
    </lineage>
</organism>
<evidence type="ECO:0000313" key="2">
    <source>
        <dbReference type="Proteomes" id="UP000198519"/>
    </source>
</evidence>
<keyword evidence="2" id="KW-1185">Reference proteome</keyword>
<accession>A0A1I4PW19</accession>
<dbReference type="EMBL" id="FOUE01000003">
    <property type="protein sequence ID" value="SFM31988.1"/>
    <property type="molecule type" value="Genomic_DNA"/>
</dbReference>
<reference evidence="2" key="1">
    <citation type="submission" date="2016-10" db="EMBL/GenBank/DDBJ databases">
        <authorList>
            <person name="Varghese N."/>
            <person name="Submissions S."/>
        </authorList>
    </citation>
    <scope>NUCLEOTIDE SEQUENCE [LARGE SCALE GENOMIC DNA]</scope>
    <source>
        <strain evidence="2">CGMCC 1.7061</strain>
    </source>
</reference>
<dbReference type="AlphaFoldDB" id="A0A1I4PW19"/>
<evidence type="ECO:0000313" key="1">
    <source>
        <dbReference type="EMBL" id="SFM31988.1"/>
    </source>
</evidence>
<dbReference type="RefSeq" id="WP_092022170.1">
    <property type="nucleotide sequence ID" value="NZ_FOUE01000003.1"/>
</dbReference>
<proteinExistence type="predicted"/>